<evidence type="ECO:0000256" key="1">
    <source>
        <dbReference type="ARBA" id="ARBA00004141"/>
    </source>
</evidence>
<protein>
    <submittedName>
        <fullName evidence="12">Chemotaxis protein</fullName>
    </submittedName>
</protein>
<feature type="coiled-coil region" evidence="8">
    <location>
        <begin position="371"/>
        <end position="398"/>
    </location>
</feature>
<dbReference type="PANTHER" id="PTHR32089">
    <property type="entry name" value="METHYL-ACCEPTING CHEMOTAXIS PROTEIN MCPB"/>
    <property type="match status" value="1"/>
</dbReference>
<evidence type="ECO:0000256" key="7">
    <source>
        <dbReference type="PROSITE-ProRule" id="PRU00284"/>
    </source>
</evidence>
<evidence type="ECO:0000256" key="6">
    <source>
        <dbReference type="ARBA" id="ARBA00029447"/>
    </source>
</evidence>
<evidence type="ECO:0000256" key="4">
    <source>
        <dbReference type="ARBA" id="ARBA00023136"/>
    </source>
</evidence>
<evidence type="ECO:0000256" key="5">
    <source>
        <dbReference type="ARBA" id="ARBA00023224"/>
    </source>
</evidence>
<evidence type="ECO:0000313" key="13">
    <source>
        <dbReference type="Proteomes" id="UP000177515"/>
    </source>
</evidence>
<evidence type="ECO:0000259" key="10">
    <source>
        <dbReference type="PROSITE" id="PS50111"/>
    </source>
</evidence>
<comment type="similarity">
    <text evidence="6">Belongs to the methyl-accepting chemotaxis (MCP) protein family.</text>
</comment>
<sequence length="729" mass="77765">MGFKRFSLGRRTQVAQAAGLAADGVPVAPLPAAPGGLGATPVDRLGAWLRGMSFSSRQRVLTIGLVASLAALLGSVYFDNRQADNGAAQIEIAGDTLMHSQRLAKAVPNALLGNPQAFIQLKQSREQLAADLLALQEGSAARKVRATTGAAEPLLETAMGSWKRSEKSAGDVLAQQPTLTTIGQTLQIFNASNPELLESAEQVAAIKLQSGANAREVAASAQLVMLTQRLGKNLNEFIAGEGVNPETAFLLGKDTNTFRETLDGLLNGSEALRLSAAGDAETRSYLEQLSQRFDAVQKTTQTILGNLPGLIAAKRAQQQIFNDNEALRGDLAALQGAYAQAARFRPVTLAATIGSALLALLCLAGLVSLYLRDSRVRASEAEAREREAEARRLDEKRNNDATQKAILQLMNELQDIADGDLTRQATVTEDITGAIADSVNYTVEELRELVRRVQQTAGEVSQASDRMQDTSTHLAAAAEEQSRQIRQTGESVVEMADRINQVSRGAAESANVARTSLTAAEQGQRAVQDAIAGMNDIREQIQETSKRIKRLGESSQEIGEIVELISDITEQTNVLALNAAIQAASAGEAGRGFSVVAEEVQRLAERSGEATKQIGALIRTIQTDTQDAVHAMERSTQGVVEGAKLSDNAGAALQEIGRVSRQLAELIEQISQTTSHEAGLASAVARNIDDILHVTEETSTGTRQTSASVRQLTLLTEELRNSVSRFKIG</sequence>
<evidence type="ECO:0000256" key="9">
    <source>
        <dbReference type="SAM" id="Phobius"/>
    </source>
</evidence>
<evidence type="ECO:0000256" key="3">
    <source>
        <dbReference type="ARBA" id="ARBA00022989"/>
    </source>
</evidence>
<gene>
    <name evidence="12" type="ORF">BKK80_06140</name>
</gene>
<evidence type="ECO:0000256" key="2">
    <source>
        <dbReference type="ARBA" id="ARBA00022692"/>
    </source>
</evidence>
<dbReference type="PANTHER" id="PTHR32089:SF119">
    <property type="entry name" value="METHYL-ACCEPTING CHEMOTAXIS PROTEIN CTPL"/>
    <property type="match status" value="1"/>
</dbReference>
<organism evidence="12 13">
    <name type="scientific">Cupriavidus malaysiensis</name>
    <dbReference type="NCBI Taxonomy" id="367825"/>
    <lineage>
        <taxon>Bacteria</taxon>
        <taxon>Pseudomonadati</taxon>
        <taxon>Pseudomonadota</taxon>
        <taxon>Betaproteobacteria</taxon>
        <taxon>Burkholderiales</taxon>
        <taxon>Burkholderiaceae</taxon>
        <taxon>Cupriavidus</taxon>
    </lineage>
</organism>
<reference evidence="12 13" key="1">
    <citation type="submission" date="2016-10" db="EMBL/GenBank/DDBJ databases">
        <title>Complete genome sequences of three Cupriavidus strains isolated from various Malaysian environments.</title>
        <authorList>
            <person name="Abdullah A.A.-A."/>
            <person name="Shafie N.A.H."/>
            <person name="Lau N.S."/>
        </authorList>
    </citation>
    <scope>NUCLEOTIDE SEQUENCE [LARGE SCALE GENOMIC DNA]</scope>
    <source>
        <strain evidence="12 13">USMAA1020</strain>
    </source>
</reference>
<dbReference type="Pfam" id="PF13675">
    <property type="entry name" value="PilJ"/>
    <property type="match status" value="2"/>
</dbReference>
<keyword evidence="8" id="KW-0175">Coiled coil</keyword>
<feature type="domain" description="Methyl-accepting transducer" evidence="10">
    <location>
        <begin position="456"/>
        <end position="692"/>
    </location>
</feature>
<dbReference type="InterPro" id="IPR003660">
    <property type="entry name" value="HAMP_dom"/>
</dbReference>
<feature type="domain" description="HAMP" evidence="11">
    <location>
        <begin position="400"/>
        <end position="451"/>
    </location>
</feature>
<feature type="transmembrane region" description="Helical" evidence="9">
    <location>
        <begin position="60"/>
        <end position="78"/>
    </location>
</feature>
<dbReference type="Pfam" id="PF00015">
    <property type="entry name" value="MCPsignal"/>
    <property type="match status" value="1"/>
</dbReference>
<evidence type="ECO:0000259" key="11">
    <source>
        <dbReference type="PROSITE" id="PS50885"/>
    </source>
</evidence>
<dbReference type="Proteomes" id="UP000177515">
    <property type="component" value="Chromosome 1"/>
</dbReference>
<dbReference type="PROSITE" id="PS50885">
    <property type="entry name" value="HAMP"/>
    <property type="match status" value="1"/>
</dbReference>
<keyword evidence="13" id="KW-1185">Reference proteome</keyword>
<dbReference type="RefSeq" id="WP_071011581.1">
    <property type="nucleotide sequence ID" value="NZ_CP017754.1"/>
</dbReference>
<name>A0ABN4TLM0_9BURK</name>
<comment type="subcellular location">
    <subcellularLocation>
        <location evidence="1">Membrane</location>
        <topology evidence="1">Multi-pass membrane protein</topology>
    </subcellularLocation>
</comment>
<dbReference type="Gene3D" id="1.10.287.950">
    <property type="entry name" value="Methyl-accepting chemotaxis protein"/>
    <property type="match status" value="1"/>
</dbReference>
<dbReference type="EMBL" id="CP017754">
    <property type="protein sequence ID" value="AOZ05431.1"/>
    <property type="molecule type" value="Genomic_DNA"/>
</dbReference>
<proteinExistence type="inferred from homology"/>
<dbReference type="InterPro" id="IPR029095">
    <property type="entry name" value="NarX-like_N"/>
</dbReference>
<keyword evidence="4 9" id="KW-0472">Membrane</keyword>
<dbReference type="SUPFAM" id="SSF58104">
    <property type="entry name" value="Methyl-accepting chemotaxis protein (MCP) signaling domain"/>
    <property type="match status" value="1"/>
</dbReference>
<evidence type="ECO:0000313" key="12">
    <source>
        <dbReference type="EMBL" id="AOZ05431.1"/>
    </source>
</evidence>
<dbReference type="SMART" id="SM00283">
    <property type="entry name" value="MA"/>
    <property type="match status" value="1"/>
</dbReference>
<keyword evidence="3 9" id="KW-1133">Transmembrane helix</keyword>
<keyword evidence="5 7" id="KW-0807">Transducer</keyword>
<dbReference type="PROSITE" id="PS50111">
    <property type="entry name" value="CHEMOTAXIS_TRANSDUC_2"/>
    <property type="match status" value="1"/>
</dbReference>
<accession>A0ABN4TLM0</accession>
<evidence type="ECO:0000256" key="8">
    <source>
        <dbReference type="SAM" id="Coils"/>
    </source>
</evidence>
<dbReference type="CDD" id="cd11386">
    <property type="entry name" value="MCP_signal"/>
    <property type="match status" value="1"/>
</dbReference>
<keyword evidence="2 9" id="KW-0812">Transmembrane</keyword>
<feature type="transmembrane region" description="Helical" evidence="9">
    <location>
        <begin position="349"/>
        <end position="371"/>
    </location>
</feature>
<dbReference type="InterPro" id="IPR004089">
    <property type="entry name" value="MCPsignal_dom"/>
</dbReference>